<dbReference type="EMBL" id="AODH01000020">
    <property type="protein sequence ID" value="EUJ40279.1"/>
    <property type="molecule type" value="Genomic_DNA"/>
</dbReference>
<dbReference type="PANTHER" id="PTHR30012">
    <property type="entry name" value="GENERAL SECRETION PATHWAY PROTEIN"/>
    <property type="match status" value="1"/>
</dbReference>
<keyword evidence="6 7" id="KW-0472">Membrane</keyword>
<dbReference type="Pfam" id="PF00482">
    <property type="entry name" value="T2SSF"/>
    <property type="match status" value="2"/>
</dbReference>
<proteinExistence type="inferred from homology"/>
<keyword evidence="5 7" id="KW-1133">Transmembrane helix</keyword>
<feature type="transmembrane region" description="Helical" evidence="7">
    <location>
        <begin position="111"/>
        <end position="133"/>
    </location>
</feature>
<dbReference type="Gene3D" id="1.20.81.30">
    <property type="entry name" value="Type II secretion system (T2SS), domain F"/>
    <property type="match status" value="2"/>
</dbReference>
<name>W7CLB6_9LIST</name>
<organism evidence="9 10">
    <name type="scientific">Brochothrix campestris FSL F6-1037</name>
    <dbReference type="NCBI Taxonomy" id="1265861"/>
    <lineage>
        <taxon>Bacteria</taxon>
        <taxon>Bacillati</taxon>
        <taxon>Bacillota</taxon>
        <taxon>Bacilli</taxon>
        <taxon>Bacillales</taxon>
        <taxon>Listeriaceae</taxon>
        <taxon>Brochothrix</taxon>
    </lineage>
</organism>
<evidence type="ECO:0000259" key="8">
    <source>
        <dbReference type="Pfam" id="PF00482"/>
    </source>
</evidence>
<dbReference type="InterPro" id="IPR042094">
    <property type="entry name" value="T2SS_GspF_sf"/>
</dbReference>
<dbReference type="RefSeq" id="WP_035314169.1">
    <property type="nucleotide sequence ID" value="NZ_AODH01000020.1"/>
</dbReference>
<evidence type="ECO:0000256" key="7">
    <source>
        <dbReference type="SAM" id="Phobius"/>
    </source>
</evidence>
<evidence type="ECO:0000256" key="2">
    <source>
        <dbReference type="ARBA" id="ARBA00005745"/>
    </source>
</evidence>
<comment type="subcellular location">
    <subcellularLocation>
        <location evidence="1">Cell membrane</location>
        <topology evidence="1">Multi-pass membrane protein</topology>
    </subcellularLocation>
</comment>
<evidence type="ECO:0000313" key="9">
    <source>
        <dbReference type="EMBL" id="EUJ40279.1"/>
    </source>
</evidence>
<accession>W7CLB6</accession>
<evidence type="ECO:0000256" key="6">
    <source>
        <dbReference type="ARBA" id="ARBA00023136"/>
    </source>
</evidence>
<dbReference type="InterPro" id="IPR003004">
    <property type="entry name" value="GspF/PilC"/>
</dbReference>
<evidence type="ECO:0000256" key="3">
    <source>
        <dbReference type="ARBA" id="ARBA00022475"/>
    </source>
</evidence>
<feature type="transmembrane region" description="Helical" evidence="7">
    <location>
        <begin position="158"/>
        <end position="176"/>
    </location>
</feature>
<dbReference type="STRING" id="1265861.BCAMP_05486"/>
<comment type="similarity">
    <text evidence="2">Belongs to the GSP F family.</text>
</comment>
<reference evidence="9 10" key="1">
    <citation type="submission" date="2012-12" db="EMBL/GenBank/DDBJ databases">
        <title>Novel taxa of Listeriaceae from agricultural environments in the United States.</title>
        <authorList>
            <person name="den Bakker H.C."/>
            <person name="Allred A."/>
            <person name="Warchocki S."/>
            <person name="Wright E.M."/>
            <person name="Burrell A."/>
            <person name="Nightingale K.K."/>
            <person name="Kephart D."/>
            <person name="Wiedmann M."/>
        </authorList>
    </citation>
    <scope>NUCLEOTIDE SEQUENCE [LARGE SCALE GENOMIC DNA]</scope>
    <source>
        <strain evidence="9 10">FSL F6-1037</strain>
    </source>
</reference>
<comment type="caution">
    <text evidence="9">The sequence shown here is derived from an EMBL/GenBank/DDBJ whole genome shotgun (WGS) entry which is preliminary data.</text>
</comment>
<keyword evidence="10" id="KW-1185">Reference proteome</keyword>
<evidence type="ECO:0000256" key="4">
    <source>
        <dbReference type="ARBA" id="ARBA00022692"/>
    </source>
</evidence>
<dbReference type="InterPro" id="IPR018076">
    <property type="entry name" value="T2SS_GspF_dom"/>
</dbReference>
<feature type="domain" description="Type II secretion system protein GspF" evidence="8">
    <location>
        <begin position="17"/>
        <end position="135"/>
    </location>
</feature>
<dbReference type="Proteomes" id="UP000019243">
    <property type="component" value="Unassembled WGS sequence"/>
</dbReference>
<sequence>MALSTRLTNQKFHAALLQQLSDLLNNGLSLEDGLRFLQQVYPQRTAFFKALQHDLNSGLSFDSCLRRQQFPPIICAQLHFSKTHWQFKQTLHDCATAMNYQIKQVVLLRRLLYYPFVLLTVLALVIGLLQTFIVPQIELLFAHNEASPPFLLLLLKKAHYGLIGTAIISIGLFIPIKHWLAHQSAYQQALFWSEFRLSAHIAKLYYTQLFAREFSLLLKSGLSLQQILQLSQSNHTGLFKDVAVQLNNELQSGLSFSEALQKHPFFFTAVRYHRPAR</sequence>
<dbReference type="GO" id="GO:0005886">
    <property type="term" value="C:plasma membrane"/>
    <property type="evidence" value="ECO:0007669"/>
    <property type="project" value="UniProtKB-SubCell"/>
</dbReference>
<evidence type="ECO:0000313" key="10">
    <source>
        <dbReference type="Proteomes" id="UP000019243"/>
    </source>
</evidence>
<protein>
    <recommendedName>
        <fullName evidence="8">Type II secretion system protein GspF domain-containing protein</fullName>
    </recommendedName>
</protein>
<keyword evidence="3" id="KW-1003">Cell membrane</keyword>
<keyword evidence="4 7" id="KW-0812">Transmembrane</keyword>
<dbReference type="AlphaFoldDB" id="W7CLB6"/>
<gene>
    <name evidence="9" type="ORF">BCAMP_05486</name>
</gene>
<evidence type="ECO:0000256" key="1">
    <source>
        <dbReference type="ARBA" id="ARBA00004651"/>
    </source>
</evidence>
<dbReference type="PANTHER" id="PTHR30012:SF0">
    <property type="entry name" value="TYPE II SECRETION SYSTEM PROTEIN F-RELATED"/>
    <property type="match status" value="1"/>
</dbReference>
<evidence type="ECO:0000256" key="5">
    <source>
        <dbReference type="ARBA" id="ARBA00022989"/>
    </source>
</evidence>
<feature type="domain" description="Type II secretion system protein GspF" evidence="8">
    <location>
        <begin position="210"/>
        <end position="266"/>
    </location>
</feature>